<dbReference type="PANTHER" id="PTHR24559:SF444">
    <property type="entry name" value="REVERSE TRANSCRIPTASE DOMAIN-CONTAINING PROTEIN"/>
    <property type="match status" value="1"/>
</dbReference>
<reference evidence="1" key="1">
    <citation type="submission" date="2020-06" db="EMBL/GenBank/DDBJ databases">
        <authorList>
            <person name="Li T."/>
            <person name="Hu X."/>
            <person name="Zhang T."/>
            <person name="Song X."/>
            <person name="Zhang H."/>
            <person name="Dai N."/>
            <person name="Sheng W."/>
            <person name="Hou X."/>
            <person name="Wei L."/>
        </authorList>
    </citation>
    <scope>NUCLEOTIDE SEQUENCE</scope>
    <source>
        <strain evidence="1">G02</strain>
        <tissue evidence="1">Leaf</tissue>
    </source>
</reference>
<protein>
    <recommendedName>
        <fullName evidence="2">Reverse transcriptase domain-containing protein</fullName>
    </recommendedName>
</protein>
<gene>
    <name evidence="1" type="ORF">Sradi_0682100</name>
</gene>
<dbReference type="InterPro" id="IPR043502">
    <property type="entry name" value="DNA/RNA_pol_sf"/>
</dbReference>
<evidence type="ECO:0000313" key="1">
    <source>
        <dbReference type="EMBL" id="KAL0430561.1"/>
    </source>
</evidence>
<dbReference type="Gene3D" id="3.10.10.10">
    <property type="entry name" value="HIV Type 1 Reverse Transcriptase, subunit A, domain 1"/>
    <property type="match status" value="1"/>
</dbReference>
<proteinExistence type="predicted"/>
<comment type="caution">
    <text evidence="1">The sequence shown here is derived from an EMBL/GenBank/DDBJ whole genome shotgun (WGS) entry which is preliminary data.</text>
</comment>
<dbReference type="PANTHER" id="PTHR24559">
    <property type="entry name" value="TRANSPOSON TY3-I GAG-POL POLYPROTEIN"/>
    <property type="match status" value="1"/>
</dbReference>
<dbReference type="InterPro" id="IPR053134">
    <property type="entry name" value="RNA-dir_DNA_polymerase"/>
</dbReference>
<sequence>MIVGGPTRGDLLRARKAYIREDYRTTIKEVMDVEPAQDTPLIQFGQEEQRGPSMLGNDALVPSRRSGGGSLSRCTTSLSYIEAIKKSKKRSLDETLRGKDHNKRGKDLLPDQEIKKDAPVNVQPIKELLTIKLIPGHLDKVTKIGSKMKDDIREEIIKCIRKNKDIFAWTPQDLEGRDPGLITHHLNIDPNIKPVKQKKRHFGLEKDRIIQAEVNKLLTASNIKEIQFLEWLSSVVFVLKPGEKWKICIDFSDLNKACSKDFYPLL</sequence>
<name>A0AAW2VQ50_SESRA</name>
<dbReference type="EMBL" id="JACGWJ010000003">
    <property type="protein sequence ID" value="KAL0430561.1"/>
    <property type="molecule type" value="Genomic_DNA"/>
</dbReference>
<reference evidence="1" key="2">
    <citation type="journal article" date="2024" name="Plant">
        <title>Genomic evolution and insights into agronomic trait innovations of Sesamum species.</title>
        <authorList>
            <person name="Miao H."/>
            <person name="Wang L."/>
            <person name="Qu L."/>
            <person name="Liu H."/>
            <person name="Sun Y."/>
            <person name="Le M."/>
            <person name="Wang Q."/>
            <person name="Wei S."/>
            <person name="Zheng Y."/>
            <person name="Lin W."/>
            <person name="Duan Y."/>
            <person name="Cao H."/>
            <person name="Xiong S."/>
            <person name="Wang X."/>
            <person name="Wei L."/>
            <person name="Li C."/>
            <person name="Ma Q."/>
            <person name="Ju M."/>
            <person name="Zhao R."/>
            <person name="Li G."/>
            <person name="Mu C."/>
            <person name="Tian Q."/>
            <person name="Mei H."/>
            <person name="Zhang T."/>
            <person name="Gao T."/>
            <person name="Zhang H."/>
        </authorList>
    </citation>
    <scope>NUCLEOTIDE SEQUENCE</scope>
    <source>
        <strain evidence="1">G02</strain>
    </source>
</reference>
<dbReference type="AlphaFoldDB" id="A0AAW2VQ50"/>
<accession>A0AAW2VQ50</accession>
<evidence type="ECO:0008006" key="2">
    <source>
        <dbReference type="Google" id="ProtNLM"/>
    </source>
</evidence>
<organism evidence="1">
    <name type="scientific">Sesamum radiatum</name>
    <name type="common">Black benniseed</name>
    <dbReference type="NCBI Taxonomy" id="300843"/>
    <lineage>
        <taxon>Eukaryota</taxon>
        <taxon>Viridiplantae</taxon>
        <taxon>Streptophyta</taxon>
        <taxon>Embryophyta</taxon>
        <taxon>Tracheophyta</taxon>
        <taxon>Spermatophyta</taxon>
        <taxon>Magnoliopsida</taxon>
        <taxon>eudicotyledons</taxon>
        <taxon>Gunneridae</taxon>
        <taxon>Pentapetalae</taxon>
        <taxon>asterids</taxon>
        <taxon>lamiids</taxon>
        <taxon>Lamiales</taxon>
        <taxon>Pedaliaceae</taxon>
        <taxon>Sesamum</taxon>
    </lineage>
</organism>
<dbReference type="SUPFAM" id="SSF56672">
    <property type="entry name" value="DNA/RNA polymerases"/>
    <property type="match status" value="1"/>
</dbReference>